<feature type="signal peptide" evidence="11">
    <location>
        <begin position="1"/>
        <end position="21"/>
    </location>
</feature>
<dbReference type="InterPro" id="IPR036156">
    <property type="entry name" value="Beta-gal/glucu_dom_sf"/>
</dbReference>
<evidence type="ECO:0000256" key="10">
    <source>
        <dbReference type="RuleBase" id="RU361154"/>
    </source>
</evidence>
<dbReference type="Gene3D" id="3.20.20.80">
    <property type="entry name" value="Glycosidases"/>
    <property type="match status" value="1"/>
</dbReference>
<evidence type="ECO:0000259" key="12">
    <source>
        <dbReference type="SMART" id="SM01038"/>
    </source>
</evidence>
<dbReference type="Pfam" id="PF16353">
    <property type="entry name" value="LacZ_4"/>
    <property type="match status" value="1"/>
</dbReference>
<evidence type="ECO:0000256" key="1">
    <source>
        <dbReference type="ARBA" id="ARBA00001412"/>
    </source>
</evidence>
<dbReference type="SUPFAM" id="SSF74650">
    <property type="entry name" value="Galactose mutarotase-like"/>
    <property type="match status" value="1"/>
</dbReference>
<sequence length="1082" mass="124698">MKKRLLILIIHFVLLSNFLSAQQNDWENELMFEQNKMAARVPTYSFYSVEDAIEGNREQSRMKSLNGLWKFKYVSSDSYRPLDFYQANFKAKDWKDITVPSNWELQGYGQPIYSNVVYPFTPNIIELSKNSIKQSAVGGPQPPKPPFIYRDNPVGSYIKEFEVPSEWKDESVILHFGGVSSAFYVWVNGEKVGYSQGSKLAAEFDITSYLKSGRNKLAVQVFRWSDGSYLENQDMWRLSGIHREVMLLAQPKIALNDFFVKTKFDSDLQDAKLSIRPRVWVKNEKENLKKWTISADLYDAENKKVLDKPLSISIDEVYNERWPQRDINKFGMLESSIRLPRKWSAEDPYLYKLVFTVTDTQGDIVETRTQQIGFRQITFGQNKELLVNGKEVKIMGVNRHDHHPVRGKALTRADIKKDIELIKQFNFNAVRTSHYPNDPYFYELCNQYGIYVMDEANVECHALGSFIPQQPTWPAAIINRVIRMVERDKNHPCVISWSLGNEAGTGPAFAAASGWVKDYDPTRFIHYEGAQGDPTHPDYKEEKADIKAINKAVLYANPRDPFYVDVISRMYPSIDQIANLATSPYIDRPMIMCEYNHAMGNALGTLGDYWDVVRSHKSLIGGFIWDMVDQGLVRKDANGKEYYAYGGDFGDLPNDKNFCINGVFASNRTPNPHAWEAKYVFQPVAFEAVNTNEVIVINRFDFTNLKNYELRWEVQEEGIPIQKGSITNLDIPAKQSAKITLPYKQIKFKENVEYWIRLSLHESKDRKWCKKGYEVGYEHIQIKNIVQVPYVSKSKSSEELIEGETNVVISGKDFIVKISKENGQVISYKKNDKEVLLSAMRPNFWRPLTDNDRRFRRFNKKMKIWKGASKNLETIEVKTVLQDSDKSVIKVEQKYTDKIQLLTTYSIYTDGNIGVKMELDADVNLPELPKFGMTMGVSEELSETTYFGNGPWASYADRKRAVKVGRYETSTADLFYNYVMPQENGNRTDVRWLQLTPENKKGGLNITGLFNFTVWPYSIDNIDQATHPFDLEKQGFYTLNIDLFQAGVGGMKAKPLPYQQHPSGKYTLEFNFNPIAKNQRLN</sequence>
<dbReference type="Pfam" id="PF02837">
    <property type="entry name" value="Glyco_hydro_2_N"/>
    <property type="match status" value="2"/>
</dbReference>
<dbReference type="PANTHER" id="PTHR46323">
    <property type="entry name" value="BETA-GALACTOSIDASE"/>
    <property type="match status" value="1"/>
</dbReference>
<dbReference type="Pfam" id="PF02929">
    <property type="entry name" value="Bgal_small_N"/>
    <property type="match status" value="1"/>
</dbReference>
<dbReference type="SUPFAM" id="SSF51445">
    <property type="entry name" value="(Trans)glycosidases"/>
    <property type="match status" value="1"/>
</dbReference>
<dbReference type="InterPro" id="IPR017853">
    <property type="entry name" value="GH"/>
</dbReference>
<dbReference type="KEGG" id="fll:EI427_16835"/>
<organism evidence="13 14">
    <name type="scientific">Flammeovirga pectinis</name>
    <dbReference type="NCBI Taxonomy" id="2494373"/>
    <lineage>
        <taxon>Bacteria</taxon>
        <taxon>Pseudomonadati</taxon>
        <taxon>Bacteroidota</taxon>
        <taxon>Cytophagia</taxon>
        <taxon>Cytophagales</taxon>
        <taxon>Flammeovirgaceae</taxon>
        <taxon>Flammeovirga</taxon>
    </lineage>
</organism>
<dbReference type="Gene3D" id="2.60.40.10">
    <property type="entry name" value="Immunoglobulins"/>
    <property type="match status" value="2"/>
</dbReference>
<dbReference type="InterPro" id="IPR011013">
    <property type="entry name" value="Gal_mutarotase_sf_dom"/>
</dbReference>
<dbReference type="InterPro" id="IPR006103">
    <property type="entry name" value="Glyco_hydro_2_cat"/>
</dbReference>
<name>A0A3Q9FQT0_9BACT</name>
<evidence type="ECO:0000256" key="11">
    <source>
        <dbReference type="SAM" id="SignalP"/>
    </source>
</evidence>
<dbReference type="InterPro" id="IPR032312">
    <property type="entry name" value="LacZ_4"/>
</dbReference>
<dbReference type="SMART" id="SM01038">
    <property type="entry name" value="Bgal_small_N"/>
    <property type="match status" value="1"/>
</dbReference>
<dbReference type="InterPro" id="IPR023230">
    <property type="entry name" value="Glyco_hydro_2_CS"/>
</dbReference>
<dbReference type="EC" id="3.2.1.23" evidence="5 10"/>
<dbReference type="GO" id="GO:0030246">
    <property type="term" value="F:carbohydrate binding"/>
    <property type="evidence" value="ECO:0007669"/>
    <property type="project" value="InterPro"/>
</dbReference>
<accession>A0A3Q9FQT0</accession>
<evidence type="ECO:0000256" key="4">
    <source>
        <dbReference type="ARBA" id="ARBA00011245"/>
    </source>
</evidence>
<dbReference type="InterPro" id="IPR004199">
    <property type="entry name" value="B-gal_small/dom_5"/>
</dbReference>
<evidence type="ECO:0000313" key="14">
    <source>
        <dbReference type="Proteomes" id="UP000267268"/>
    </source>
</evidence>
<dbReference type="InterPro" id="IPR008979">
    <property type="entry name" value="Galactose-bd-like_sf"/>
</dbReference>
<evidence type="ECO:0000256" key="7">
    <source>
        <dbReference type="ARBA" id="ARBA00022837"/>
    </source>
</evidence>
<feature type="chain" id="PRO_5018648217" description="Beta-galactosidase" evidence="11">
    <location>
        <begin position="22"/>
        <end position="1082"/>
    </location>
</feature>
<dbReference type="OrthoDB" id="1007335at2"/>
<keyword evidence="8 10" id="KW-0326">Glycosidase</keyword>
<dbReference type="PANTHER" id="PTHR46323:SF2">
    <property type="entry name" value="BETA-GALACTOSIDASE"/>
    <property type="match status" value="1"/>
</dbReference>
<dbReference type="GO" id="GO:0009341">
    <property type="term" value="C:beta-galactosidase complex"/>
    <property type="evidence" value="ECO:0007669"/>
    <property type="project" value="InterPro"/>
</dbReference>
<dbReference type="PROSITE" id="PS00719">
    <property type="entry name" value="GLYCOSYL_HYDROL_F2_1"/>
    <property type="match status" value="1"/>
</dbReference>
<dbReference type="PROSITE" id="PS00608">
    <property type="entry name" value="GLYCOSYL_HYDROL_F2_2"/>
    <property type="match status" value="1"/>
</dbReference>
<dbReference type="Gene3D" id="2.60.120.260">
    <property type="entry name" value="Galactose-binding domain-like"/>
    <property type="match status" value="1"/>
</dbReference>
<dbReference type="InterPro" id="IPR006102">
    <property type="entry name" value="Ig-like_GH2"/>
</dbReference>
<dbReference type="Pfam" id="PF00703">
    <property type="entry name" value="Glyco_hydro_2"/>
    <property type="match status" value="1"/>
</dbReference>
<keyword evidence="11" id="KW-0732">Signal</keyword>
<protein>
    <recommendedName>
        <fullName evidence="5 10">Beta-galactosidase</fullName>
        <ecNumber evidence="5 10">3.2.1.23</ecNumber>
    </recommendedName>
    <alternativeName>
        <fullName evidence="9 10">Lactase</fullName>
    </alternativeName>
</protein>
<dbReference type="InterPro" id="IPR006101">
    <property type="entry name" value="Glyco_hydro_2"/>
</dbReference>
<proteinExistence type="inferred from homology"/>
<dbReference type="InterPro" id="IPR023232">
    <property type="entry name" value="Glyco_hydro_2_AS"/>
</dbReference>
<dbReference type="RefSeq" id="WP_126616922.1">
    <property type="nucleotide sequence ID" value="NZ_CP034562.1"/>
</dbReference>
<dbReference type="GO" id="GO:0005990">
    <property type="term" value="P:lactose catabolic process"/>
    <property type="evidence" value="ECO:0007669"/>
    <property type="project" value="TreeGrafter"/>
</dbReference>
<comment type="catalytic activity">
    <reaction evidence="1 10">
        <text>Hydrolysis of terminal non-reducing beta-D-galactose residues in beta-D-galactosides.</text>
        <dbReference type="EC" id="3.2.1.23"/>
    </reaction>
</comment>
<dbReference type="InterPro" id="IPR006104">
    <property type="entry name" value="Glyco_hydro_2_N"/>
</dbReference>
<keyword evidence="7" id="KW-0106">Calcium</keyword>
<comment type="cofactor">
    <cofactor evidence="2">
        <name>Ca(2+)</name>
        <dbReference type="ChEBI" id="CHEBI:29108"/>
    </cofactor>
</comment>
<gene>
    <name evidence="13" type="ORF">EI427_16835</name>
</gene>
<feature type="domain" description="Beta galactosidase small chain/" evidence="12">
    <location>
        <begin position="808"/>
        <end position="1073"/>
    </location>
</feature>
<dbReference type="GO" id="GO:0004565">
    <property type="term" value="F:beta-galactosidase activity"/>
    <property type="evidence" value="ECO:0007669"/>
    <property type="project" value="UniProtKB-EC"/>
</dbReference>
<reference evidence="13 14" key="1">
    <citation type="submission" date="2018-12" db="EMBL/GenBank/DDBJ databases">
        <title>Flammeovirga pectinis sp. nov., isolated from the gut of the Korean scallop, Patinopecten yessoensis.</title>
        <authorList>
            <person name="Bae J.-W."/>
            <person name="Jeong Y.-S."/>
            <person name="Kang W."/>
        </authorList>
    </citation>
    <scope>NUCLEOTIDE SEQUENCE [LARGE SCALE GENOMIC DNA]</scope>
    <source>
        <strain evidence="13 14">L12M1</strain>
    </source>
</reference>
<dbReference type="Proteomes" id="UP000267268">
    <property type="component" value="Chromosome 1"/>
</dbReference>
<dbReference type="InterPro" id="IPR013783">
    <property type="entry name" value="Ig-like_fold"/>
</dbReference>
<evidence type="ECO:0000256" key="3">
    <source>
        <dbReference type="ARBA" id="ARBA00007401"/>
    </source>
</evidence>
<evidence type="ECO:0000256" key="9">
    <source>
        <dbReference type="ARBA" id="ARBA00032230"/>
    </source>
</evidence>
<evidence type="ECO:0000256" key="8">
    <source>
        <dbReference type="ARBA" id="ARBA00023295"/>
    </source>
</evidence>
<evidence type="ECO:0000256" key="6">
    <source>
        <dbReference type="ARBA" id="ARBA00022801"/>
    </source>
</evidence>
<dbReference type="AlphaFoldDB" id="A0A3Q9FQT0"/>
<dbReference type="SUPFAM" id="SSF49303">
    <property type="entry name" value="beta-Galactosidase/glucuronidase domain"/>
    <property type="match status" value="2"/>
</dbReference>
<evidence type="ECO:0000256" key="2">
    <source>
        <dbReference type="ARBA" id="ARBA00001913"/>
    </source>
</evidence>
<dbReference type="InterPro" id="IPR050347">
    <property type="entry name" value="Bact_Beta-galactosidase"/>
</dbReference>
<dbReference type="EMBL" id="CP034562">
    <property type="protein sequence ID" value="AZQ63831.1"/>
    <property type="molecule type" value="Genomic_DNA"/>
</dbReference>
<dbReference type="PRINTS" id="PR00132">
    <property type="entry name" value="GLHYDRLASE2"/>
</dbReference>
<dbReference type="InterPro" id="IPR014718">
    <property type="entry name" value="GH-type_carb-bd"/>
</dbReference>
<dbReference type="SUPFAM" id="SSF49785">
    <property type="entry name" value="Galactose-binding domain-like"/>
    <property type="match status" value="1"/>
</dbReference>
<evidence type="ECO:0000313" key="13">
    <source>
        <dbReference type="EMBL" id="AZQ63831.1"/>
    </source>
</evidence>
<dbReference type="Gene3D" id="2.70.98.10">
    <property type="match status" value="1"/>
</dbReference>
<keyword evidence="14" id="KW-1185">Reference proteome</keyword>
<keyword evidence="6 10" id="KW-0378">Hydrolase</keyword>
<comment type="subunit">
    <text evidence="4">Monomer.</text>
</comment>
<evidence type="ECO:0000256" key="5">
    <source>
        <dbReference type="ARBA" id="ARBA00012756"/>
    </source>
</evidence>
<dbReference type="Pfam" id="PF02836">
    <property type="entry name" value="Glyco_hydro_2_C"/>
    <property type="match status" value="1"/>
</dbReference>
<comment type="similarity">
    <text evidence="3 10">Belongs to the glycosyl hydrolase 2 family.</text>
</comment>